<gene>
    <name evidence="3" type="ORF">PA7_11120</name>
</gene>
<dbReference type="InterPro" id="IPR020615">
    <property type="entry name" value="Thiolase_acyl_enz_int_AS"/>
</dbReference>
<dbReference type="AlphaFoldDB" id="A0A511CXJ4"/>
<feature type="compositionally biased region" description="Polar residues" evidence="2">
    <location>
        <begin position="142"/>
        <end position="151"/>
    </location>
</feature>
<comment type="caution">
    <text evidence="3">The sequence shown here is derived from an EMBL/GenBank/DDBJ whole genome shotgun (WGS) entry which is preliminary data.</text>
</comment>
<dbReference type="EMBL" id="BJVI01000007">
    <property type="protein sequence ID" value="GEL17275.1"/>
    <property type="molecule type" value="Genomic_DNA"/>
</dbReference>
<evidence type="ECO:0000313" key="4">
    <source>
        <dbReference type="Proteomes" id="UP000321328"/>
    </source>
</evidence>
<dbReference type="SUPFAM" id="SSF53901">
    <property type="entry name" value="Thiolase-like"/>
    <property type="match status" value="1"/>
</dbReference>
<dbReference type="PROSITE" id="PS00098">
    <property type="entry name" value="THIOLASE_1"/>
    <property type="match status" value="1"/>
</dbReference>
<proteinExistence type="predicted"/>
<sequence length="178" mass="18338">MRYCDVAIPLGHTWSSPFAKWQGTLADLSTVDVATAVTARALADRRVDPAWFAGIVFGWTVPQPDIFYGAPTLAARLGATGISGPMVSQACATSVAALHAAAGAVAAGAGPQLVVTADRISNGRCSAGPRPAGRAARRSPRTGCSTASSGTRGRVRGCSTPPRRSPRRWAPPVRSSTI</sequence>
<evidence type="ECO:0000256" key="1">
    <source>
        <dbReference type="ARBA" id="ARBA00022679"/>
    </source>
</evidence>
<keyword evidence="1" id="KW-0808">Transferase</keyword>
<dbReference type="Proteomes" id="UP000321328">
    <property type="component" value="Unassembled WGS sequence"/>
</dbReference>
<organism evidence="3 4">
    <name type="scientific">Pseudonocardia asaccharolytica DSM 44247 = NBRC 16224</name>
    <dbReference type="NCBI Taxonomy" id="1123024"/>
    <lineage>
        <taxon>Bacteria</taxon>
        <taxon>Bacillati</taxon>
        <taxon>Actinomycetota</taxon>
        <taxon>Actinomycetes</taxon>
        <taxon>Pseudonocardiales</taxon>
        <taxon>Pseudonocardiaceae</taxon>
        <taxon>Pseudonocardia</taxon>
    </lineage>
</organism>
<accession>A0A511CXJ4</accession>
<keyword evidence="4" id="KW-1185">Reference proteome</keyword>
<dbReference type="InterPro" id="IPR016039">
    <property type="entry name" value="Thiolase-like"/>
</dbReference>
<feature type="compositionally biased region" description="Low complexity" evidence="2">
    <location>
        <begin position="168"/>
        <end position="178"/>
    </location>
</feature>
<evidence type="ECO:0008006" key="5">
    <source>
        <dbReference type="Google" id="ProtNLM"/>
    </source>
</evidence>
<dbReference type="GO" id="GO:0016747">
    <property type="term" value="F:acyltransferase activity, transferring groups other than amino-acyl groups"/>
    <property type="evidence" value="ECO:0007669"/>
    <property type="project" value="InterPro"/>
</dbReference>
<dbReference type="Gene3D" id="3.40.47.10">
    <property type="match status" value="1"/>
</dbReference>
<name>A0A511CXJ4_9PSEU</name>
<evidence type="ECO:0000313" key="3">
    <source>
        <dbReference type="EMBL" id="GEL17275.1"/>
    </source>
</evidence>
<evidence type="ECO:0000256" key="2">
    <source>
        <dbReference type="SAM" id="MobiDB-lite"/>
    </source>
</evidence>
<protein>
    <recommendedName>
        <fullName evidence="5">Thiolase N-terminal domain-containing protein</fullName>
    </recommendedName>
</protein>
<feature type="region of interest" description="Disordered" evidence="2">
    <location>
        <begin position="124"/>
        <end position="178"/>
    </location>
</feature>
<reference evidence="3 4" key="1">
    <citation type="submission" date="2019-07" db="EMBL/GenBank/DDBJ databases">
        <title>Whole genome shotgun sequence of Pseudonocardia asaccharolytica NBRC 16224.</title>
        <authorList>
            <person name="Hosoyama A."/>
            <person name="Uohara A."/>
            <person name="Ohji S."/>
            <person name="Ichikawa N."/>
        </authorList>
    </citation>
    <scope>NUCLEOTIDE SEQUENCE [LARGE SCALE GENOMIC DNA]</scope>
    <source>
        <strain evidence="3 4">NBRC 16224</strain>
    </source>
</reference>
<feature type="compositionally biased region" description="Low complexity" evidence="2">
    <location>
        <begin position="124"/>
        <end position="134"/>
    </location>
</feature>